<name>A0A8S1BZU4_9INSE</name>
<accession>A0A8S1BZU4</accession>
<sequence>MDRLEFVFLALTIVNYGFVVNAFHLGLNSEQVHRPFLDSPSDALKNMLGMANAPEDFDGTLSSATLRKDSIEKLDALNDFEATGQPKTKTPEAGYVRSKRLLLPMMYHAVIESLSHESMDEHHVPVDPHHDVHYPHHDVHYPHLDVHYPHHDVHRDVHENYHHSIHRREASPHFAGLHVDIHDRYHHGGHHYGGHHLGGGHHYGGHTYGGYHAGSHHHGHYDHYDHHAGHYPHGHMHRREALHAPAMVKQTREALAITKPQG</sequence>
<dbReference type="Proteomes" id="UP000494165">
    <property type="component" value="Unassembled WGS sequence"/>
</dbReference>
<keyword evidence="1" id="KW-0472">Membrane</keyword>
<gene>
    <name evidence="2" type="ORF">CLODIP_2_CD14414</name>
</gene>
<evidence type="ECO:0000313" key="2">
    <source>
        <dbReference type="EMBL" id="CAB3362463.1"/>
    </source>
</evidence>
<reference evidence="2 3" key="1">
    <citation type="submission" date="2020-04" db="EMBL/GenBank/DDBJ databases">
        <authorList>
            <person name="Alioto T."/>
            <person name="Alioto T."/>
            <person name="Gomez Garrido J."/>
        </authorList>
    </citation>
    <scope>NUCLEOTIDE SEQUENCE [LARGE SCALE GENOMIC DNA]</scope>
</reference>
<feature type="transmembrane region" description="Helical" evidence="1">
    <location>
        <begin position="6"/>
        <end position="27"/>
    </location>
</feature>
<organism evidence="2 3">
    <name type="scientific">Cloeon dipterum</name>
    <dbReference type="NCBI Taxonomy" id="197152"/>
    <lineage>
        <taxon>Eukaryota</taxon>
        <taxon>Metazoa</taxon>
        <taxon>Ecdysozoa</taxon>
        <taxon>Arthropoda</taxon>
        <taxon>Hexapoda</taxon>
        <taxon>Insecta</taxon>
        <taxon>Pterygota</taxon>
        <taxon>Palaeoptera</taxon>
        <taxon>Ephemeroptera</taxon>
        <taxon>Pisciforma</taxon>
        <taxon>Baetidae</taxon>
        <taxon>Cloeon</taxon>
    </lineage>
</organism>
<evidence type="ECO:0000256" key="1">
    <source>
        <dbReference type="SAM" id="Phobius"/>
    </source>
</evidence>
<protein>
    <submittedName>
        <fullName evidence="2">Uncharacterized protein</fullName>
    </submittedName>
</protein>
<keyword evidence="1" id="KW-1133">Transmembrane helix</keyword>
<proteinExistence type="predicted"/>
<comment type="caution">
    <text evidence="2">The sequence shown here is derived from an EMBL/GenBank/DDBJ whole genome shotgun (WGS) entry which is preliminary data.</text>
</comment>
<keyword evidence="3" id="KW-1185">Reference proteome</keyword>
<keyword evidence="1" id="KW-0812">Transmembrane</keyword>
<dbReference type="AlphaFoldDB" id="A0A8S1BZU4"/>
<dbReference type="EMBL" id="CADEPI010000009">
    <property type="protein sequence ID" value="CAB3362463.1"/>
    <property type="molecule type" value="Genomic_DNA"/>
</dbReference>
<evidence type="ECO:0000313" key="3">
    <source>
        <dbReference type="Proteomes" id="UP000494165"/>
    </source>
</evidence>